<keyword evidence="5" id="KW-1185">Reference proteome</keyword>
<dbReference type="GO" id="GO:0016491">
    <property type="term" value="F:oxidoreductase activity"/>
    <property type="evidence" value="ECO:0007669"/>
    <property type="project" value="UniProtKB-KW"/>
</dbReference>
<accession>A0AAQ3QGL2</accession>
<keyword evidence="3" id="KW-0732">Signal</keyword>
<organism evidence="4 5">
    <name type="scientific">Canna indica</name>
    <name type="common">Indian-shot</name>
    <dbReference type="NCBI Taxonomy" id="4628"/>
    <lineage>
        <taxon>Eukaryota</taxon>
        <taxon>Viridiplantae</taxon>
        <taxon>Streptophyta</taxon>
        <taxon>Embryophyta</taxon>
        <taxon>Tracheophyta</taxon>
        <taxon>Spermatophyta</taxon>
        <taxon>Magnoliopsida</taxon>
        <taxon>Liliopsida</taxon>
        <taxon>Zingiberales</taxon>
        <taxon>Cannaceae</taxon>
        <taxon>Canna</taxon>
    </lineage>
</organism>
<dbReference type="PANTHER" id="PTHR47378">
    <property type="entry name" value="DIVINYL CHLOROPHYLLIDE A 8-VINYL-REDUCTASE, CHLOROPLASTIC"/>
    <property type="match status" value="1"/>
</dbReference>
<feature type="compositionally biased region" description="Polar residues" evidence="2">
    <location>
        <begin position="29"/>
        <end position="47"/>
    </location>
</feature>
<evidence type="ECO:0000256" key="3">
    <source>
        <dbReference type="SAM" id="SignalP"/>
    </source>
</evidence>
<name>A0AAQ3QGL2_9LILI</name>
<dbReference type="Gene3D" id="3.40.50.720">
    <property type="entry name" value="NAD(P)-binding Rossmann-like Domain"/>
    <property type="match status" value="1"/>
</dbReference>
<feature type="chain" id="PRO_5042938306" evidence="3">
    <location>
        <begin position="20"/>
        <end position="203"/>
    </location>
</feature>
<gene>
    <name evidence="4" type="ORF">Cni_G17439</name>
</gene>
<dbReference type="InterPro" id="IPR036291">
    <property type="entry name" value="NAD(P)-bd_dom_sf"/>
</dbReference>
<protein>
    <submittedName>
        <fullName evidence="4">Uncharacterized protein</fullName>
    </submittedName>
</protein>
<dbReference type="EMBL" id="CP136894">
    <property type="protein sequence ID" value="WOL08686.1"/>
    <property type="molecule type" value="Genomic_DNA"/>
</dbReference>
<dbReference type="AlphaFoldDB" id="A0AAQ3QGL2"/>
<evidence type="ECO:0000256" key="2">
    <source>
        <dbReference type="SAM" id="MobiDB-lite"/>
    </source>
</evidence>
<evidence type="ECO:0000313" key="4">
    <source>
        <dbReference type="EMBL" id="WOL08686.1"/>
    </source>
</evidence>
<keyword evidence="1" id="KW-0560">Oxidoreductase</keyword>
<sequence>MKTWVAMIQHMSAVVLTWSIEEAEHGQTTRRPTSLSPPRSFSAKPASSSLKETVVRLGSSSAPDINVLVTGTIGYISKFVVRGLCCRGFNVITIARDRSRTRGRDDKAQTTQQLVVATIFFSAVIDPVSLARALDTLGRPVDVVVCYLASRGGGISDSWKVDYGASRNSLLAGRRLGAAHFVLLSAICVQKPLCACKPIKWNR</sequence>
<dbReference type="PANTHER" id="PTHR47378:SF1">
    <property type="entry name" value="DIVINYL CHLOROPHYLLIDE A 8-VINYL-REDUCTASE, CHLOROPLASTIC"/>
    <property type="match status" value="1"/>
</dbReference>
<dbReference type="Proteomes" id="UP001327560">
    <property type="component" value="Chromosome 5"/>
</dbReference>
<feature type="region of interest" description="Disordered" evidence="2">
    <location>
        <begin position="25"/>
        <end position="47"/>
    </location>
</feature>
<dbReference type="SUPFAM" id="SSF51735">
    <property type="entry name" value="NAD(P)-binding Rossmann-fold domains"/>
    <property type="match status" value="1"/>
</dbReference>
<dbReference type="InterPro" id="IPR044201">
    <property type="entry name" value="DVR-like"/>
</dbReference>
<feature type="signal peptide" evidence="3">
    <location>
        <begin position="1"/>
        <end position="19"/>
    </location>
</feature>
<proteinExistence type="predicted"/>
<evidence type="ECO:0000313" key="5">
    <source>
        <dbReference type="Proteomes" id="UP001327560"/>
    </source>
</evidence>
<evidence type="ECO:0000256" key="1">
    <source>
        <dbReference type="ARBA" id="ARBA00023002"/>
    </source>
</evidence>
<reference evidence="4 5" key="1">
    <citation type="submission" date="2023-10" db="EMBL/GenBank/DDBJ databases">
        <title>Chromosome-scale genome assembly provides insights into flower coloration mechanisms of Canna indica.</title>
        <authorList>
            <person name="Li C."/>
        </authorList>
    </citation>
    <scope>NUCLEOTIDE SEQUENCE [LARGE SCALE GENOMIC DNA]</scope>
    <source>
        <tissue evidence="4">Flower</tissue>
    </source>
</reference>